<evidence type="ECO:0000256" key="2">
    <source>
        <dbReference type="SAM" id="Phobius"/>
    </source>
</evidence>
<feature type="region of interest" description="Disordered" evidence="1">
    <location>
        <begin position="1"/>
        <end position="33"/>
    </location>
</feature>
<dbReference type="AlphaFoldDB" id="A0A1X7IRP1"/>
<dbReference type="Proteomes" id="UP000193244">
    <property type="component" value="Unassembled WGS sequence"/>
</dbReference>
<organism evidence="3 4">
    <name type="scientific">Agreia pratensis</name>
    <dbReference type="NCBI Taxonomy" id="150121"/>
    <lineage>
        <taxon>Bacteria</taxon>
        <taxon>Bacillati</taxon>
        <taxon>Actinomycetota</taxon>
        <taxon>Actinomycetes</taxon>
        <taxon>Micrococcales</taxon>
        <taxon>Microbacteriaceae</taxon>
        <taxon>Agreia</taxon>
    </lineage>
</organism>
<keyword evidence="2" id="KW-1133">Transmembrane helix</keyword>
<feature type="transmembrane region" description="Helical" evidence="2">
    <location>
        <begin position="117"/>
        <end position="139"/>
    </location>
</feature>
<accession>A0A1X7IRP1</accession>
<reference evidence="4" key="1">
    <citation type="submission" date="2017-04" db="EMBL/GenBank/DDBJ databases">
        <authorList>
            <person name="Varghese N."/>
            <person name="Submissions S."/>
        </authorList>
    </citation>
    <scope>NUCLEOTIDE SEQUENCE [LARGE SCALE GENOMIC DNA]</scope>
    <source>
        <strain evidence="4">VKM Ac-2510</strain>
    </source>
</reference>
<evidence type="ECO:0000313" key="3">
    <source>
        <dbReference type="EMBL" id="SMG17422.1"/>
    </source>
</evidence>
<keyword evidence="2" id="KW-0812">Transmembrane</keyword>
<feature type="transmembrane region" description="Helical" evidence="2">
    <location>
        <begin position="49"/>
        <end position="75"/>
    </location>
</feature>
<feature type="transmembrane region" description="Helical" evidence="2">
    <location>
        <begin position="394"/>
        <end position="421"/>
    </location>
</feature>
<dbReference type="EMBL" id="FXAY01000001">
    <property type="protein sequence ID" value="SMG17422.1"/>
    <property type="molecule type" value="Genomic_DNA"/>
</dbReference>
<sequence>MPPVGGAPVGTPPVGGPPVGGPPVGGPPVAPGKPSALAQAVRPEQLIGLLLPLGAGLVGTYMLGLVFSILTVMSAGEPRPWSIVAALPLQLMGAGLLGTISATVSAGMFGVSISGSVIAFTVPVLFLLLQAGAVATLSYRAELRIPTTSAAVRWLVSLAQGIAYSLLLVILTLAGTASYTASGTTFSATTSSVSLFFGAVVIITLSAALARSRAARSRGDAKPLGLSRTMPAALSSALRVAFGYTVVASVIAAIAIAIGVAVQESPDALLSAPLWLPSAALAGLAIMHLGQISLGGSMQSSLGSEAPSSVWIGSAEPWVVIVDIVLVLVLIALAGVWLRLARSTSRFSPLAAWGSTVGAFALAGLLVSLFGSVIATGSVGGLVSGSVSVGPAPWTLLLFAAVGALVELVARYAGGILLGLLPAAFVARLSRLAAPSASPAVAGGDPQPAAPVLQPAHPEASAEATGGTVPVMAPTTAASATTPPPAAPAAPAATPLDPRTKKRILVGSIVGGGALVLVLLATVGLSIANGAINPPQARVTEYLDALVDGKASEALALADVDAPKADRVLLDDKVFAAATERITSYEITSVNTSNDVASVTAELDQDGRKSTVRFSVRSTGKQWLFFDNWKLERPDQGSIRIYAPESIEKIQVNGIDVDLTPEQRDGSVDLPVLPGTYEVGVADSDKWLTAKPVSKTVVAGESSAVLGLNAPAVLEPEPSDELTSTITTQVDDYLAKCIASTTVDPENCPNSVYAYGSPTNVVWTLDKKPAYEIRISSDGELQVNTAESGSASVTYKYTSVSQQRDGSDKTSIRISGTIELDGDKATFTPDDSYY</sequence>
<feature type="transmembrane region" description="Helical" evidence="2">
    <location>
        <begin position="504"/>
        <end position="528"/>
    </location>
</feature>
<keyword evidence="4" id="KW-1185">Reference proteome</keyword>
<feature type="compositionally biased region" description="Pro residues" evidence="1">
    <location>
        <begin position="1"/>
        <end position="31"/>
    </location>
</feature>
<name>A0A1X7IRP1_9MICO</name>
<feature type="transmembrane region" description="Helical" evidence="2">
    <location>
        <begin position="151"/>
        <end position="174"/>
    </location>
</feature>
<evidence type="ECO:0000256" key="1">
    <source>
        <dbReference type="SAM" id="MobiDB-lite"/>
    </source>
</evidence>
<evidence type="ECO:0000313" key="4">
    <source>
        <dbReference type="Proteomes" id="UP000193244"/>
    </source>
</evidence>
<feature type="transmembrane region" description="Helical" evidence="2">
    <location>
        <begin position="186"/>
        <end position="210"/>
    </location>
</feature>
<feature type="transmembrane region" description="Helical" evidence="2">
    <location>
        <begin position="318"/>
        <end position="338"/>
    </location>
</feature>
<keyword evidence="2" id="KW-0472">Membrane</keyword>
<feature type="region of interest" description="Disordered" evidence="1">
    <location>
        <begin position="443"/>
        <end position="495"/>
    </location>
</feature>
<dbReference type="STRING" id="150121.SAMN06296010_0771"/>
<feature type="transmembrane region" description="Helical" evidence="2">
    <location>
        <begin position="241"/>
        <end position="262"/>
    </location>
</feature>
<feature type="transmembrane region" description="Helical" evidence="2">
    <location>
        <begin position="81"/>
        <end position="105"/>
    </location>
</feature>
<protein>
    <submittedName>
        <fullName evidence="3">Uncharacterized protein</fullName>
    </submittedName>
</protein>
<proteinExistence type="predicted"/>
<gene>
    <name evidence="3" type="ORF">SAMN06296010_0771</name>
</gene>
<feature type="transmembrane region" description="Helical" evidence="2">
    <location>
        <begin position="350"/>
        <end position="374"/>
    </location>
</feature>